<keyword evidence="3" id="KW-1185">Reference proteome</keyword>
<evidence type="ECO:0000259" key="1">
    <source>
        <dbReference type="Pfam" id="PF10543"/>
    </source>
</evidence>
<sequence>MNNLEIITNKIHIIRNQKVMLDYDLAALYEVETRVLKQSVKRNIERFPEDFMFELTENEIEIVVSQFVIPSKSFLGGAKPFAFTEQGLAMLSGVLKSEKAIKINIAIMRTFVILRNSLLNLEEITSKVKEIENQFPEIYKILNYLMNKEDLKTEQEDRTIIGYKK</sequence>
<dbReference type="Proteomes" id="UP000605990">
    <property type="component" value="Unassembled WGS sequence"/>
</dbReference>
<evidence type="ECO:0000313" key="2">
    <source>
        <dbReference type="EMBL" id="MBC5836111.1"/>
    </source>
</evidence>
<feature type="domain" description="KilA-N DNA-binding" evidence="1">
    <location>
        <begin position="9"/>
        <end position="94"/>
    </location>
</feature>
<dbReference type="EMBL" id="JACRUN010000011">
    <property type="protein sequence ID" value="MBC5836111.1"/>
    <property type="molecule type" value="Genomic_DNA"/>
</dbReference>
<proteinExistence type="predicted"/>
<name>A0ABR7J257_9FLAO</name>
<evidence type="ECO:0000313" key="3">
    <source>
        <dbReference type="Proteomes" id="UP000605990"/>
    </source>
</evidence>
<reference evidence="2 3" key="1">
    <citation type="submission" date="2020-08" db="EMBL/GenBank/DDBJ databases">
        <title>Description of novel Flavobacterium F-408 isolate.</title>
        <authorList>
            <person name="Saticioglu I.B."/>
            <person name="Duman M."/>
            <person name="Altun S."/>
        </authorList>
    </citation>
    <scope>NUCLEOTIDE SEQUENCE [LARGE SCALE GENOMIC DNA]</scope>
    <source>
        <strain evidence="2 3">F-408</strain>
    </source>
</reference>
<protein>
    <submittedName>
        <fullName evidence="2">ORF6N domain-containing protein</fullName>
    </submittedName>
</protein>
<dbReference type="RefSeq" id="WP_166131231.1">
    <property type="nucleotide sequence ID" value="NZ_JAANOQ010000010.1"/>
</dbReference>
<dbReference type="InterPro" id="IPR018873">
    <property type="entry name" value="KilA-N_DNA-bd_domain"/>
</dbReference>
<comment type="caution">
    <text evidence="2">The sequence shown here is derived from an EMBL/GenBank/DDBJ whole genome shotgun (WGS) entry which is preliminary data.</text>
</comment>
<accession>A0ABR7J257</accession>
<dbReference type="Pfam" id="PF10543">
    <property type="entry name" value="ORF6N"/>
    <property type="match status" value="1"/>
</dbReference>
<organism evidence="2 3">
    <name type="scientific">Flavobacterium bernardetii</name>
    <dbReference type="NCBI Taxonomy" id="2813823"/>
    <lineage>
        <taxon>Bacteria</taxon>
        <taxon>Pseudomonadati</taxon>
        <taxon>Bacteroidota</taxon>
        <taxon>Flavobacteriia</taxon>
        <taxon>Flavobacteriales</taxon>
        <taxon>Flavobacteriaceae</taxon>
        <taxon>Flavobacterium</taxon>
    </lineage>
</organism>
<gene>
    <name evidence="2" type="ORF">H8R27_14565</name>
</gene>